<gene>
    <name evidence="1" type="ORF">KUTeg_014783</name>
</gene>
<dbReference type="Proteomes" id="UP001217089">
    <property type="component" value="Unassembled WGS sequence"/>
</dbReference>
<dbReference type="EMBL" id="JARBDR010000761">
    <property type="protein sequence ID" value="KAJ8307664.1"/>
    <property type="molecule type" value="Genomic_DNA"/>
</dbReference>
<organism evidence="1 2">
    <name type="scientific">Tegillarca granosa</name>
    <name type="common">Malaysian cockle</name>
    <name type="synonym">Anadara granosa</name>
    <dbReference type="NCBI Taxonomy" id="220873"/>
    <lineage>
        <taxon>Eukaryota</taxon>
        <taxon>Metazoa</taxon>
        <taxon>Spiralia</taxon>
        <taxon>Lophotrochozoa</taxon>
        <taxon>Mollusca</taxon>
        <taxon>Bivalvia</taxon>
        <taxon>Autobranchia</taxon>
        <taxon>Pteriomorphia</taxon>
        <taxon>Arcoida</taxon>
        <taxon>Arcoidea</taxon>
        <taxon>Arcidae</taxon>
        <taxon>Tegillarca</taxon>
    </lineage>
</organism>
<accession>A0ABQ9ERI8</accession>
<comment type="caution">
    <text evidence="1">The sequence shown here is derived from an EMBL/GenBank/DDBJ whole genome shotgun (WGS) entry which is preliminary data.</text>
</comment>
<protein>
    <submittedName>
        <fullName evidence="1">Uncharacterized protein</fullName>
    </submittedName>
</protein>
<reference evidence="1 2" key="1">
    <citation type="submission" date="2022-12" db="EMBL/GenBank/DDBJ databases">
        <title>Chromosome-level genome of Tegillarca granosa.</title>
        <authorList>
            <person name="Kim J."/>
        </authorList>
    </citation>
    <scope>NUCLEOTIDE SEQUENCE [LARGE SCALE GENOMIC DNA]</scope>
    <source>
        <strain evidence="1">Teg-2019</strain>
        <tissue evidence="1">Adductor muscle</tissue>
    </source>
</reference>
<name>A0ABQ9ERI8_TEGGR</name>
<keyword evidence="2" id="KW-1185">Reference proteome</keyword>
<evidence type="ECO:0000313" key="2">
    <source>
        <dbReference type="Proteomes" id="UP001217089"/>
    </source>
</evidence>
<sequence length="146" mass="16648">MTKSKGERQPACSSKVQLHYYAQQVYYPHYAQQVGPLFFKTPRKCQCFGVCTVGSVFVEGTVPVTQDLSLVKHLTVLVIGNQIKNFVRNAELLSTKRTMTECSKTPSLMFYKNFNFAILEIFALHMNSRQKILPKLGINKSPRIKK</sequence>
<proteinExistence type="predicted"/>
<evidence type="ECO:0000313" key="1">
    <source>
        <dbReference type="EMBL" id="KAJ8307664.1"/>
    </source>
</evidence>